<feature type="domain" description="Penicillin-binding protein transpeptidase" evidence="3">
    <location>
        <begin position="124"/>
        <end position="215"/>
    </location>
</feature>
<dbReference type="AlphaFoldDB" id="X1EFD1"/>
<accession>X1EFD1</accession>
<evidence type="ECO:0000259" key="4">
    <source>
        <dbReference type="Pfam" id="PF03717"/>
    </source>
</evidence>
<dbReference type="Gene3D" id="3.40.710.10">
    <property type="entry name" value="DD-peptidase/beta-lactamase superfamily"/>
    <property type="match status" value="1"/>
</dbReference>
<proteinExistence type="predicted"/>
<feature type="non-terminal residue" evidence="5">
    <location>
        <position position="221"/>
    </location>
</feature>
<dbReference type="InterPro" id="IPR012338">
    <property type="entry name" value="Beta-lactam/transpept-like"/>
</dbReference>
<dbReference type="PANTHER" id="PTHR30627:SF2">
    <property type="entry name" value="PEPTIDOGLYCAN D,D-TRANSPEPTIDASE MRDA"/>
    <property type="match status" value="1"/>
</dbReference>
<gene>
    <name evidence="5" type="ORF">S03H2_23625</name>
</gene>
<dbReference type="InterPro" id="IPR005311">
    <property type="entry name" value="PBP_dimer"/>
</dbReference>
<feature type="non-terminal residue" evidence="5">
    <location>
        <position position="1"/>
    </location>
</feature>
<evidence type="ECO:0000256" key="1">
    <source>
        <dbReference type="ARBA" id="ARBA00004370"/>
    </source>
</evidence>
<organism evidence="5">
    <name type="scientific">marine sediment metagenome</name>
    <dbReference type="NCBI Taxonomy" id="412755"/>
    <lineage>
        <taxon>unclassified sequences</taxon>
        <taxon>metagenomes</taxon>
        <taxon>ecological metagenomes</taxon>
    </lineage>
</organism>
<dbReference type="Pfam" id="PF00905">
    <property type="entry name" value="Transpeptidase"/>
    <property type="match status" value="1"/>
</dbReference>
<reference evidence="5" key="1">
    <citation type="journal article" date="2014" name="Front. Microbiol.">
        <title>High frequency of phylogenetically diverse reductive dehalogenase-homologous genes in deep subseafloor sedimentary metagenomes.</title>
        <authorList>
            <person name="Kawai M."/>
            <person name="Futagami T."/>
            <person name="Toyoda A."/>
            <person name="Takaki Y."/>
            <person name="Nishi S."/>
            <person name="Hori S."/>
            <person name="Arai W."/>
            <person name="Tsubouchi T."/>
            <person name="Morono Y."/>
            <person name="Uchiyama I."/>
            <person name="Ito T."/>
            <person name="Fujiyama A."/>
            <person name="Inagaki F."/>
            <person name="Takami H."/>
        </authorList>
    </citation>
    <scope>NUCLEOTIDE SEQUENCE</scope>
    <source>
        <strain evidence="5">Expedition CK06-06</strain>
    </source>
</reference>
<evidence type="ECO:0000259" key="3">
    <source>
        <dbReference type="Pfam" id="PF00905"/>
    </source>
</evidence>
<evidence type="ECO:0008006" key="6">
    <source>
        <dbReference type="Google" id="ProtNLM"/>
    </source>
</evidence>
<dbReference type="GO" id="GO:0071555">
    <property type="term" value="P:cell wall organization"/>
    <property type="evidence" value="ECO:0007669"/>
    <property type="project" value="TreeGrafter"/>
</dbReference>
<protein>
    <recommendedName>
        <fullName evidence="6">Penicillin-binding protein transpeptidase domain-containing protein</fullName>
    </recommendedName>
</protein>
<dbReference type="GO" id="GO:0008658">
    <property type="term" value="F:penicillin binding"/>
    <property type="evidence" value="ECO:0007669"/>
    <property type="project" value="InterPro"/>
</dbReference>
<sequence>KLAEIPAVAVVESSTRDYENDFGLAHILGYVGKISEEDAKDNPDSYYITDYIGKVGLEAAMENELKGDNGKQQVEVDASGKIARIMAEREATPGNNLITSIDLSLQNKIYKILKKAVDKHRKKGVVIAANPQNGEILAMVSLPSYDNNIFTKLAGKKFEKEYKRLTSDKDNPMFNRAIAGIYPPGSTIKPIGAAAALQEKIIDINTHINAPGIIEVPNKYD</sequence>
<keyword evidence="2" id="KW-0472">Membrane</keyword>
<comment type="subcellular location">
    <subcellularLocation>
        <location evidence="1">Membrane</location>
    </subcellularLocation>
</comment>
<dbReference type="PANTHER" id="PTHR30627">
    <property type="entry name" value="PEPTIDOGLYCAN D,D-TRANSPEPTIDASE"/>
    <property type="match status" value="1"/>
</dbReference>
<name>X1EFD1_9ZZZZ</name>
<dbReference type="Gene3D" id="3.90.1310.10">
    <property type="entry name" value="Penicillin-binding protein 2a (Domain 2)"/>
    <property type="match status" value="1"/>
</dbReference>
<dbReference type="GO" id="GO:0071972">
    <property type="term" value="F:peptidoglycan L,D-transpeptidase activity"/>
    <property type="evidence" value="ECO:0007669"/>
    <property type="project" value="TreeGrafter"/>
</dbReference>
<feature type="domain" description="Penicillin-binding protein dimerisation" evidence="4">
    <location>
        <begin position="3"/>
        <end position="83"/>
    </location>
</feature>
<dbReference type="InterPro" id="IPR050515">
    <property type="entry name" value="Beta-lactam/transpept"/>
</dbReference>
<dbReference type="InterPro" id="IPR001460">
    <property type="entry name" value="PCN-bd_Tpept"/>
</dbReference>
<dbReference type="SUPFAM" id="SSF56601">
    <property type="entry name" value="beta-lactamase/transpeptidase-like"/>
    <property type="match status" value="1"/>
</dbReference>
<comment type="caution">
    <text evidence="5">The sequence shown here is derived from an EMBL/GenBank/DDBJ whole genome shotgun (WGS) entry which is preliminary data.</text>
</comment>
<dbReference type="Pfam" id="PF03717">
    <property type="entry name" value="PBP_dimer"/>
    <property type="match status" value="1"/>
</dbReference>
<dbReference type="EMBL" id="BARU01012945">
    <property type="protein sequence ID" value="GAH31971.1"/>
    <property type="molecule type" value="Genomic_DNA"/>
</dbReference>
<evidence type="ECO:0000256" key="2">
    <source>
        <dbReference type="ARBA" id="ARBA00023136"/>
    </source>
</evidence>
<evidence type="ECO:0000313" key="5">
    <source>
        <dbReference type="EMBL" id="GAH31971.1"/>
    </source>
</evidence>
<dbReference type="GO" id="GO:0005886">
    <property type="term" value="C:plasma membrane"/>
    <property type="evidence" value="ECO:0007669"/>
    <property type="project" value="TreeGrafter"/>
</dbReference>